<dbReference type="HOGENOM" id="CLU_017633_0_7_9"/>
<evidence type="ECO:0000256" key="14">
    <source>
        <dbReference type="HAMAP-Rule" id="MF_01152"/>
    </source>
</evidence>
<dbReference type="InterPro" id="IPR018253">
    <property type="entry name" value="DnaJ_domain_CS"/>
</dbReference>
<dbReference type="SMART" id="SM00271">
    <property type="entry name" value="DnaJ"/>
    <property type="match status" value="1"/>
</dbReference>
<comment type="subcellular location">
    <subcellularLocation>
        <location evidence="1 14">Cytoplasm</location>
    </subcellularLocation>
</comment>
<feature type="binding site" evidence="14">
    <location>
        <position position="213"/>
    </location>
    <ligand>
        <name>Zn(2+)</name>
        <dbReference type="ChEBI" id="CHEBI:29105"/>
        <label>1</label>
    </ligand>
</feature>
<dbReference type="Gene3D" id="2.10.230.10">
    <property type="entry name" value="Heat shock protein DnaJ, cysteine-rich domain"/>
    <property type="match status" value="1"/>
</dbReference>
<feature type="binding site" evidence="14">
    <location>
        <position position="210"/>
    </location>
    <ligand>
        <name>Zn(2+)</name>
        <dbReference type="ChEBI" id="CHEBI:29105"/>
        <label>1</label>
    </ligand>
</feature>
<evidence type="ECO:0000256" key="10">
    <source>
        <dbReference type="ARBA" id="ARBA00023186"/>
    </source>
</evidence>
<feature type="binding site" evidence="14">
    <location>
        <position position="196"/>
    </location>
    <ligand>
        <name>Zn(2+)</name>
        <dbReference type="ChEBI" id="CHEBI:29105"/>
        <label>2</label>
    </ligand>
</feature>
<dbReference type="NCBIfam" id="TIGR02349">
    <property type="entry name" value="DnaJ_bact"/>
    <property type="match status" value="1"/>
</dbReference>
<evidence type="ECO:0000259" key="16">
    <source>
        <dbReference type="PROSITE" id="PS50076"/>
    </source>
</evidence>
<feature type="domain" description="CR-type" evidence="17">
    <location>
        <begin position="140"/>
        <end position="222"/>
    </location>
</feature>
<dbReference type="Gene3D" id="1.10.287.110">
    <property type="entry name" value="DnaJ domain"/>
    <property type="match status" value="1"/>
</dbReference>
<protein>
    <recommendedName>
        <fullName evidence="13 14">Chaperone protein DnaJ</fullName>
    </recommendedName>
</protein>
<dbReference type="STRING" id="29343.CCDG5_1634"/>
<feature type="binding site" evidence="14">
    <location>
        <position position="153"/>
    </location>
    <ligand>
        <name>Zn(2+)</name>
        <dbReference type="ChEBI" id="CHEBI:29105"/>
        <label>1</label>
    </ligand>
</feature>
<feature type="domain" description="J" evidence="16">
    <location>
        <begin position="6"/>
        <end position="71"/>
    </location>
</feature>
<evidence type="ECO:0000256" key="7">
    <source>
        <dbReference type="ARBA" id="ARBA00022771"/>
    </source>
</evidence>
<evidence type="ECO:0000256" key="2">
    <source>
        <dbReference type="ARBA" id="ARBA00011738"/>
    </source>
</evidence>
<comment type="cofactor">
    <cofactor evidence="14">
        <name>Zn(2+)</name>
        <dbReference type="ChEBI" id="CHEBI:29105"/>
    </cofactor>
    <text evidence="14">Binds 2 Zn(2+) ions per monomer.</text>
</comment>
<keyword evidence="4 14" id="KW-0235">DNA replication</keyword>
<feature type="binding site" evidence="14">
    <location>
        <position position="199"/>
    </location>
    <ligand>
        <name>Zn(2+)</name>
        <dbReference type="ChEBI" id="CHEBI:29105"/>
        <label>2</label>
    </ligand>
</feature>
<dbReference type="AlphaFoldDB" id="A0A078KQC9"/>
<dbReference type="FunFam" id="2.10.230.10:FF:000002">
    <property type="entry name" value="Molecular chaperone DnaJ"/>
    <property type="match status" value="1"/>
</dbReference>
<dbReference type="FunFam" id="2.60.260.20:FF:000004">
    <property type="entry name" value="Molecular chaperone DnaJ"/>
    <property type="match status" value="1"/>
</dbReference>
<proteinExistence type="inferred from homology"/>
<dbReference type="PROSITE" id="PS51188">
    <property type="entry name" value="ZF_CR"/>
    <property type="match status" value="1"/>
</dbReference>
<dbReference type="PANTHER" id="PTHR43096">
    <property type="entry name" value="DNAJ HOMOLOG 1, MITOCHONDRIAL-RELATED"/>
    <property type="match status" value="1"/>
</dbReference>
<organism evidence="18 19">
    <name type="scientific">[Clostridium] cellulosi</name>
    <dbReference type="NCBI Taxonomy" id="29343"/>
    <lineage>
        <taxon>Bacteria</taxon>
        <taxon>Bacillati</taxon>
        <taxon>Bacillota</taxon>
        <taxon>Clostridia</taxon>
        <taxon>Eubacteriales</taxon>
        <taxon>Oscillospiraceae</taxon>
        <taxon>Oscillospiraceae incertae sedis</taxon>
    </lineage>
</organism>
<dbReference type="GO" id="GO:0009408">
    <property type="term" value="P:response to heat"/>
    <property type="evidence" value="ECO:0007669"/>
    <property type="project" value="InterPro"/>
</dbReference>
<keyword evidence="8 14" id="KW-0862">Zinc</keyword>
<dbReference type="GO" id="GO:0008270">
    <property type="term" value="F:zinc ion binding"/>
    <property type="evidence" value="ECO:0007669"/>
    <property type="project" value="UniProtKB-UniRule"/>
</dbReference>
<dbReference type="HAMAP" id="MF_01152">
    <property type="entry name" value="DnaJ"/>
    <property type="match status" value="1"/>
</dbReference>
<dbReference type="Pfam" id="PF00684">
    <property type="entry name" value="DnaJ_CXXCXGXG"/>
    <property type="match status" value="1"/>
</dbReference>
<dbReference type="GO" id="GO:0006260">
    <property type="term" value="P:DNA replication"/>
    <property type="evidence" value="ECO:0007669"/>
    <property type="project" value="UniProtKB-KW"/>
</dbReference>
<feature type="repeat" description="CXXCXGXG motif" evidence="14">
    <location>
        <begin position="153"/>
        <end position="160"/>
    </location>
</feature>
<keyword evidence="19" id="KW-1185">Reference proteome</keyword>
<feature type="repeat" description="CXXCXGXG motif" evidence="14">
    <location>
        <begin position="196"/>
        <end position="203"/>
    </location>
</feature>
<feature type="binding site" evidence="14">
    <location>
        <position position="170"/>
    </location>
    <ligand>
        <name>Zn(2+)</name>
        <dbReference type="ChEBI" id="CHEBI:29105"/>
        <label>2</label>
    </ligand>
</feature>
<dbReference type="Pfam" id="PF00226">
    <property type="entry name" value="DnaJ"/>
    <property type="match status" value="1"/>
</dbReference>
<dbReference type="InterPro" id="IPR036869">
    <property type="entry name" value="J_dom_sf"/>
</dbReference>
<dbReference type="GO" id="GO:0031072">
    <property type="term" value="F:heat shock protein binding"/>
    <property type="evidence" value="ECO:0007669"/>
    <property type="project" value="InterPro"/>
</dbReference>
<dbReference type="NCBIfam" id="NF008035">
    <property type="entry name" value="PRK10767.1"/>
    <property type="match status" value="1"/>
</dbReference>
<evidence type="ECO:0000256" key="8">
    <source>
        <dbReference type="ARBA" id="ARBA00022833"/>
    </source>
</evidence>
<evidence type="ECO:0000313" key="19">
    <source>
        <dbReference type="Proteomes" id="UP000032431"/>
    </source>
</evidence>
<accession>A0A078KQC9</accession>
<dbReference type="PANTHER" id="PTHR43096:SF52">
    <property type="entry name" value="DNAJ HOMOLOG 1, MITOCHONDRIAL-RELATED"/>
    <property type="match status" value="1"/>
</dbReference>
<dbReference type="SUPFAM" id="SSF46565">
    <property type="entry name" value="Chaperone J-domain"/>
    <property type="match status" value="1"/>
</dbReference>
<dbReference type="PRINTS" id="PR00625">
    <property type="entry name" value="JDOMAIN"/>
</dbReference>
<dbReference type="GO" id="GO:0005737">
    <property type="term" value="C:cytoplasm"/>
    <property type="evidence" value="ECO:0007669"/>
    <property type="project" value="UniProtKB-SubCell"/>
</dbReference>
<evidence type="ECO:0000259" key="17">
    <source>
        <dbReference type="PROSITE" id="PS51188"/>
    </source>
</evidence>
<gene>
    <name evidence="14 18" type="primary">dnaJ</name>
    <name evidence="18" type="ORF">CCDG5_1634</name>
</gene>
<comment type="function">
    <text evidence="11 14">Participates actively in the response to hyperosmotic and heat shock by preventing the aggregation of stress-denatured proteins and by disaggregating proteins, also in an autonomous, DnaK-independent fashion. Unfolded proteins bind initially to DnaJ; upon interaction with the DnaJ-bound protein, DnaK hydrolyzes its bound ATP, resulting in the formation of a stable complex. GrpE releases ADP from DnaK; ATP binding to DnaK triggers the release of the substrate protein, thus completing the reaction cycle. Several rounds of ATP-dependent interactions between DnaJ, DnaK and GrpE are required for fully efficient folding. Also involved, together with DnaK and GrpE, in the DNA replication of plasmids through activation of initiation proteins.</text>
</comment>
<evidence type="ECO:0000256" key="15">
    <source>
        <dbReference type="PROSITE-ProRule" id="PRU00546"/>
    </source>
</evidence>
<dbReference type="SUPFAM" id="SSF57938">
    <property type="entry name" value="DnaJ/Hsp40 cysteine-rich domain"/>
    <property type="match status" value="1"/>
</dbReference>
<evidence type="ECO:0000256" key="11">
    <source>
        <dbReference type="ARBA" id="ARBA00053423"/>
    </source>
</evidence>
<dbReference type="PROSITE" id="PS50076">
    <property type="entry name" value="DNAJ_2"/>
    <property type="match status" value="1"/>
</dbReference>
<feature type="binding site" evidence="14">
    <location>
        <position position="173"/>
    </location>
    <ligand>
        <name>Zn(2+)</name>
        <dbReference type="ChEBI" id="CHEBI:29105"/>
        <label>2</label>
    </ligand>
</feature>
<dbReference type="CDD" id="cd10747">
    <property type="entry name" value="DnaJ_C"/>
    <property type="match status" value="1"/>
</dbReference>
<reference evidence="19" key="1">
    <citation type="submission" date="2014-07" db="EMBL/GenBank/DDBJ databases">
        <authorList>
            <person name="Wibberg D."/>
        </authorList>
    </citation>
    <scope>NUCLEOTIDE SEQUENCE [LARGE SCALE GENOMIC DNA]</scope>
    <source>
        <strain evidence="19">DG5</strain>
    </source>
</reference>
<keyword evidence="3 14" id="KW-0963">Cytoplasm</keyword>
<dbReference type="GO" id="GO:0005524">
    <property type="term" value="F:ATP binding"/>
    <property type="evidence" value="ECO:0007669"/>
    <property type="project" value="InterPro"/>
</dbReference>
<comment type="subunit">
    <text evidence="2 14">Homodimer.</text>
</comment>
<evidence type="ECO:0000256" key="6">
    <source>
        <dbReference type="ARBA" id="ARBA00022737"/>
    </source>
</evidence>
<dbReference type="CDD" id="cd06257">
    <property type="entry name" value="DnaJ"/>
    <property type="match status" value="1"/>
</dbReference>
<dbReference type="InterPro" id="IPR008971">
    <property type="entry name" value="HSP40/DnaJ_pept-bd"/>
</dbReference>
<dbReference type="KEGG" id="ccel:CCDG5_1634"/>
<evidence type="ECO:0000256" key="1">
    <source>
        <dbReference type="ARBA" id="ARBA00004496"/>
    </source>
</evidence>
<dbReference type="Pfam" id="PF01556">
    <property type="entry name" value="DnaJ_C"/>
    <property type="match status" value="1"/>
</dbReference>
<feature type="zinc finger region" description="CR-type" evidence="15">
    <location>
        <begin position="140"/>
        <end position="222"/>
    </location>
</feature>
<keyword evidence="7 14" id="KW-0863">Zinc-finger</keyword>
<comment type="domain">
    <text evidence="14">The J domain is necessary and sufficient to stimulate DnaK ATPase activity. Zinc center 1 plays an important role in the autonomous, DnaK-independent chaperone activity of DnaJ. Zinc center 2 is essential for interaction with DnaK and for DnaJ activity.</text>
</comment>
<dbReference type="SUPFAM" id="SSF49493">
    <property type="entry name" value="HSP40/DnaJ peptide-binding domain"/>
    <property type="match status" value="2"/>
</dbReference>
<dbReference type="InterPro" id="IPR001623">
    <property type="entry name" value="DnaJ_domain"/>
</dbReference>
<evidence type="ECO:0000256" key="12">
    <source>
        <dbReference type="ARBA" id="ARBA00061004"/>
    </source>
</evidence>
<dbReference type="InterPro" id="IPR012724">
    <property type="entry name" value="DnaJ"/>
</dbReference>
<dbReference type="InterPro" id="IPR036410">
    <property type="entry name" value="HSP_DnaJ_Cys-rich_dom_sf"/>
</dbReference>
<name>A0A078KQC9_9FIRM</name>
<keyword evidence="9 14" id="KW-0346">Stress response</keyword>
<dbReference type="EMBL" id="LM995447">
    <property type="protein sequence ID" value="CDZ24742.1"/>
    <property type="molecule type" value="Genomic_DNA"/>
</dbReference>
<dbReference type="PROSITE" id="PS00636">
    <property type="entry name" value="DNAJ_1"/>
    <property type="match status" value="1"/>
</dbReference>
<comment type="similarity">
    <text evidence="12 14">Belongs to the DnaJ family.</text>
</comment>
<dbReference type="Gene3D" id="2.60.260.20">
    <property type="entry name" value="Urease metallochaperone UreE, N-terminal domain"/>
    <property type="match status" value="2"/>
</dbReference>
<evidence type="ECO:0000313" key="18">
    <source>
        <dbReference type="EMBL" id="CDZ24742.1"/>
    </source>
</evidence>
<dbReference type="FunFam" id="1.10.287.110:FF:000034">
    <property type="entry name" value="Chaperone protein DnaJ"/>
    <property type="match status" value="1"/>
</dbReference>
<dbReference type="GO" id="GO:0051082">
    <property type="term" value="F:unfolded protein binding"/>
    <property type="evidence" value="ECO:0007669"/>
    <property type="project" value="UniProtKB-UniRule"/>
</dbReference>
<feature type="repeat" description="CXXCXGXG motif" evidence="14">
    <location>
        <begin position="170"/>
        <end position="177"/>
    </location>
</feature>
<dbReference type="GO" id="GO:0042026">
    <property type="term" value="P:protein refolding"/>
    <property type="evidence" value="ECO:0007669"/>
    <property type="project" value="TreeGrafter"/>
</dbReference>
<keyword evidence="5 14" id="KW-0479">Metal-binding</keyword>
<keyword evidence="10 14" id="KW-0143">Chaperone</keyword>
<dbReference type="InterPro" id="IPR001305">
    <property type="entry name" value="HSP_DnaJ_Cys-rich_dom"/>
</dbReference>
<evidence type="ECO:0000256" key="5">
    <source>
        <dbReference type="ARBA" id="ARBA00022723"/>
    </source>
</evidence>
<dbReference type="OrthoDB" id="9779889at2"/>
<sequence length="383" mass="42003">MAEKRDYYEVLGVSRDATDEDIKKAYRKLAKKYHPDLNPGDKEAEAKFKEINEAYETLSDKNKRARYDQFGHAGVDPNFGAGGGGAGFGGFGGAGFDFGDIGDIFSDIFGFGSTVRRNGPVRGSDIHLHLSISFEEAAMGCKKIIECSRVQKCTACDGTGAKKGTKPEECSYCHGTGTIKISQRTPIGMISTTRTCDHCGGTGKIIKTPCPECHGVGLVRRPRKLEVDIPAGINDGQVITLRGQGDYGRNGGPAGDLDISISVKPHPIFTRVNNDVWCEVPLTFTQAALGCEITVPTLYGKVSYTVPPGTQPGESFRLRGKGIPHLNRYGRGDQYVKINIEVPRNLTEKQKELLRQFDETTSDNKNYEKRKNFFQKLKDVMGF</sequence>
<dbReference type="PATRIC" id="fig|29343.3.peg.1719"/>
<evidence type="ECO:0000256" key="13">
    <source>
        <dbReference type="ARBA" id="ARBA00067609"/>
    </source>
</evidence>
<evidence type="ECO:0000256" key="3">
    <source>
        <dbReference type="ARBA" id="ARBA00022490"/>
    </source>
</evidence>
<evidence type="ECO:0000256" key="4">
    <source>
        <dbReference type="ARBA" id="ARBA00022705"/>
    </source>
</evidence>
<keyword evidence="6 14" id="KW-0677">Repeat</keyword>
<dbReference type="InterPro" id="IPR002939">
    <property type="entry name" value="DnaJ_C"/>
</dbReference>
<evidence type="ECO:0000256" key="9">
    <source>
        <dbReference type="ARBA" id="ARBA00023016"/>
    </source>
</evidence>
<dbReference type="Proteomes" id="UP000032431">
    <property type="component" value="Chromosome I"/>
</dbReference>
<feature type="repeat" description="CXXCXGXG motif" evidence="14">
    <location>
        <begin position="210"/>
        <end position="217"/>
    </location>
</feature>
<feature type="binding site" evidence="14">
    <location>
        <position position="156"/>
    </location>
    <ligand>
        <name>Zn(2+)</name>
        <dbReference type="ChEBI" id="CHEBI:29105"/>
        <label>1</label>
    </ligand>
</feature>